<feature type="transmembrane region" description="Helical" evidence="1">
    <location>
        <begin position="190"/>
        <end position="209"/>
    </location>
</feature>
<organism evidence="2 3">
    <name type="scientific">Qipengyuania gaetbuli</name>
    <dbReference type="NCBI Taxonomy" id="266952"/>
    <lineage>
        <taxon>Bacteria</taxon>
        <taxon>Pseudomonadati</taxon>
        <taxon>Pseudomonadota</taxon>
        <taxon>Alphaproteobacteria</taxon>
        <taxon>Sphingomonadales</taxon>
        <taxon>Erythrobacteraceae</taxon>
        <taxon>Qipengyuania</taxon>
    </lineage>
</organism>
<evidence type="ECO:0000313" key="3">
    <source>
        <dbReference type="Proteomes" id="UP000444185"/>
    </source>
</evidence>
<dbReference type="Gene3D" id="1.20.120.1630">
    <property type="match status" value="1"/>
</dbReference>
<name>A0A844Y0D1_9SPHN</name>
<keyword evidence="1" id="KW-0812">Transmembrane</keyword>
<dbReference type="PROSITE" id="PS50244">
    <property type="entry name" value="S5A_REDUCTASE"/>
    <property type="match status" value="1"/>
</dbReference>
<dbReference type="RefSeq" id="WP_160608399.1">
    <property type="nucleotide sequence ID" value="NZ_WTYF01000004.1"/>
</dbReference>
<keyword evidence="1" id="KW-0472">Membrane</keyword>
<dbReference type="OrthoDB" id="9779233at2"/>
<keyword evidence="3" id="KW-1185">Reference proteome</keyword>
<sequence>MIDALLANAAILVGVVLILWVISVQIDDVSFIDSFWGAGMALVAFASWMQLAQPGALANLLLAMTAAWGLRLGIYLLRRWRAEGEDKRYERMLRKDREKGRFAIAALTKIWLGQAVLLFLVSSPAQLGILSSAEPAPITGIAWAGIALYLVGIFFEWVGDWQLAKFKADPANKGQVMDRGLWRYTRHPNYFGDACAWWGIWLVAASIAWEVAALTVAGPLFLTFTLVKWSGAALLEKGMKHSRPGYEEYKRRTSSFIPWPPRSAA</sequence>
<dbReference type="PANTHER" id="PTHR32251:SF17">
    <property type="entry name" value="STEROID 5-ALPHA REDUCTASE C-TERMINAL DOMAIN-CONTAINING PROTEIN"/>
    <property type="match status" value="1"/>
</dbReference>
<protein>
    <submittedName>
        <fullName evidence="2">DUF1295 domain-containing protein</fullName>
    </submittedName>
</protein>
<feature type="transmembrane region" description="Helical" evidence="1">
    <location>
        <begin position="141"/>
        <end position="158"/>
    </location>
</feature>
<feature type="transmembrane region" description="Helical" evidence="1">
    <location>
        <begin position="6"/>
        <end position="24"/>
    </location>
</feature>
<gene>
    <name evidence="2" type="ORF">GRI42_10260</name>
</gene>
<dbReference type="InterPro" id="IPR010721">
    <property type="entry name" value="UstE-like"/>
</dbReference>
<dbReference type="GO" id="GO:0016020">
    <property type="term" value="C:membrane"/>
    <property type="evidence" value="ECO:0007669"/>
    <property type="project" value="TreeGrafter"/>
</dbReference>
<keyword evidence="1" id="KW-1133">Transmembrane helix</keyword>
<dbReference type="Pfam" id="PF06966">
    <property type="entry name" value="DUF1295"/>
    <property type="match status" value="1"/>
</dbReference>
<accession>A0A844Y0D1</accession>
<evidence type="ECO:0000313" key="2">
    <source>
        <dbReference type="EMBL" id="MXO51685.1"/>
    </source>
</evidence>
<dbReference type="PANTHER" id="PTHR32251">
    <property type="entry name" value="3-OXO-5-ALPHA-STEROID 4-DEHYDROGENASE"/>
    <property type="match status" value="1"/>
</dbReference>
<dbReference type="EMBL" id="WTYF01000004">
    <property type="protein sequence ID" value="MXO51685.1"/>
    <property type="molecule type" value="Genomic_DNA"/>
</dbReference>
<feature type="transmembrane region" description="Helical" evidence="1">
    <location>
        <begin position="31"/>
        <end position="51"/>
    </location>
</feature>
<dbReference type="Proteomes" id="UP000444185">
    <property type="component" value="Unassembled WGS sequence"/>
</dbReference>
<feature type="transmembrane region" description="Helical" evidence="1">
    <location>
        <begin position="57"/>
        <end position="77"/>
    </location>
</feature>
<evidence type="ECO:0000256" key="1">
    <source>
        <dbReference type="SAM" id="Phobius"/>
    </source>
</evidence>
<reference evidence="2 3" key="1">
    <citation type="submission" date="2019-12" db="EMBL/GenBank/DDBJ databases">
        <title>Genomic-based taxomic classification of the family Erythrobacteraceae.</title>
        <authorList>
            <person name="Xu L."/>
        </authorList>
    </citation>
    <scope>NUCLEOTIDE SEQUENCE [LARGE SCALE GENOMIC DNA]</scope>
    <source>
        <strain evidence="2 3">DSM 16225</strain>
    </source>
</reference>
<proteinExistence type="predicted"/>
<feature type="transmembrane region" description="Helical" evidence="1">
    <location>
        <begin position="102"/>
        <end position="121"/>
    </location>
</feature>
<comment type="caution">
    <text evidence="2">The sequence shown here is derived from an EMBL/GenBank/DDBJ whole genome shotgun (WGS) entry which is preliminary data.</text>
</comment>
<dbReference type="AlphaFoldDB" id="A0A844Y0D1"/>